<keyword evidence="3" id="KW-1185">Reference proteome</keyword>
<sequence length="127" mass="14199">MKKVGIFLIGVLAVIGISLGGWKVKEIIEHQEMAKIVKSEEAQKIYEDELKFIDENALTDDGIIKSYQIDSFEQNPMGGIIVYLRINDNKNYSVTVFLGKMQDKIVGEGGSWSPELSDSVKKETSND</sequence>
<dbReference type="InterPro" id="IPR010738">
    <property type="entry name" value="DUF1310"/>
</dbReference>
<evidence type="ECO:0000256" key="1">
    <source>
        <dbReference type="SAM" id="MobiDB-lite"/>
    </source>
</evidence>
<organism evidence="2 3">
    <name type="scientific">Streptococcus loxodontisalivarius</name>
    <dbReference type="NCBI Taxonomy" id="1349415"/>
    <lineage>
        <taxon>Bacteria</taxon>
        <taxon>Bacillati</taxon>
        <taxon>Bacillota</taxon>
        <taxon>Bacilli</taxon>
        <taxon>Lactobacillales</taxon>
        <taxon>Streptococcaceae</taxon>
        <taxon>Streptococcus</taxon>
    </lineage>
</organism>
<proteinExistence type="predicted"/>
<evidence type="ECO:0000313" key="2">
    <source>
        <dbReference type="EMBL" id="MBM7642742.1"/>
    </source>
</evidence>
<reference evidence="2 3" key="1">
    <citation type="submission" date="2021-01" db="EMBL/GenBank/DDBJ databases">
        <title>Genomic Encyclopedia of Type Strains, Phase IV (KMG-IV): sequencing the most valuable type-strain genomes for metagenomic binning, comparative biology and taxonomic classification.</title>
        <authorList>
            <person name="Goeker M."/>
        </authorList>
    </citation>
    <scope>NUCLEOTIDE SEQUENCE [LARGE SCALE GENOMIC DNA]</scope>
    <source>
        <strain evidence="2 3">DSM 27382</strain>
    </source>
</reference>
<feature type="region of interest" description="Disordered" evidence="1">
    <location>
        <begin position="108"/>
        <end position="127"/>
    </location>
</feature>
<dbReference type="Proteomes" id="UP000697472">
    <property type="component" value="Unassembled WGS sequence"/>
</dbReference>
<dbReference type="RefSeq" id="WP_205009580.1">
    <property type="nucleotide sequence ID" value="NZ_JAFBEH010000018.1"/>
</dbReference>
<feature type="compositionally biased region" description="Basic and acidic residues" evidence="1">
    <location>
        <begin position="118"/>
        <end position="127"/>
    </location>
</feature>
<evidence type="ECO:0000313" key="3">
    <source>
        <dbReference type="Proteomes" id="UP000697472"/>
    </source>
</evidence>
<comment type="caution">
    <text evidence="2">The sequence shown here is derived from an EMBL/GenBank/DDBJ whole genome shotgun (WGS) entry which is preliminary data.</text>
</comment>
<dbReference type="Pfam" id="PF07006">
    <property type="entry name" value="DUF1310"/>
    <property type="match status" value="1"/>
</dbReference>
<name>A0ABS2PTQ3_9STRE</name>
<accession>A0ABS2PTQ3</accession>
<evidence type="ECO:0008006" key="4">
    <source>
        <dbReference type="Google" id="ProtNLM"/>
    </source>
</evidence>
<gene>
    <name evidence="2" type="ORF">JOC28_001039</name>
</gene>
<protein>
    <recommendedName>
        <fullName evidence="4">DUF1310 family protein</fullName>
    </recommendedName>
</protein>
<dbReference type="EMBL" id="JAFBEH010000018">
    <property type="protein sequence ID" value="MBM7642742.1"/>
    <property type="molecule type" value="Genomic_DNA"/>
</dbReference>